<dbReference type="SUPFAM" id="SSF48452">
    <property type="entry name" value="TPR-like"/>
    <property type="match status" value="6"/>
</dbReference>
<feature type="repeat" description="TPR" evidence="1">
    <location>
        <begin position="1475"/>
        <end position="1508"/>
    </location>
</feature>
<dbReference type="PANTHER" id="PTHR10098:SF108">
    <property type="entry name" value="TETRATRICOPEPTIDE REPEAT PROTEIN 28"/>
    <property type="match status" value="1"/>
</dbReference>
<comment type="caution">
    <text evidence="3">The sequence shown here is derived from an EMBL/GenBank/DDBJ whole genome shotgun (WGS) entry which is preliminary data.</text>
</comment>
<evidence type="ECO:0000259" key="2">
    <source>
        <dbReference type="Pfam" id="PF12770"/>
    </source>
</evidence>
<gene>
    <name evidence="3" type="ORF">pdam_00009468</name>
</gene>
<keyword evidence="1" id="KW-0802">TPR repeat</keyword>
<evidence type="ECO:0000313" key="4">
    <source>
        <dbReference type="Proteomes" id="UP000275408"/>
    </source>
</evidence>
<feature type="repeat" description="TPR" evidence="1">
    <location>
        <begin position="204"/>
        <end position="237"/>
    </location>
</feature>
<dbReference type="SUPFAM" id="SSF81901">
    <property type="entry name" value="HCP-like"/>
    <property type="match status" value="1"/>
</dbReference>
<feature type="domain" description="CHAT" evidence="2">
    <location>
        <begin position="2011"/>
        <end position="2265"/>
    </location>
</feature>
<feature type="repeat" description="TPR" evidence="1">
    <location>
        <begin position="364"/>
        <end position="397"/>
    </location>
</feature>
<feature type="repeat" description="TPR" evidence="1">
    <location>
        <begin position="562"/>
        <end position="595"/>
    </location>
</feature>
<evidence type="ECO:0000256" key="1">
    <source>
        <dbReference type="PROSITE-ProRule" id="PRU00339"/>
    </source>
</evidence>
<dbReference type="STRING" id="46731.A0A3M6TGC2"/>
<feature type="repeat" description="TPR" evidence="1">
    <location>
        <begin position="524"/>
        <end position="557"/>
    </location>
</feature>
<evidence type="ECO:0000313" key="3">
    <source>
        <dbReference type="EMBL" id="RMX40443.1"/>
    </source>
</evidence>
<feature type="repeat" description="TPR" evidence="1">
    <location>
        <begin position="324"/>
        <end position="357"/>
    </location>
</feature>
<dbReference type="Gene3D" id="1.25.40.10">
    <property type="entry name" value="Tetratricopeptide repeat domain"/>
    <property type="match status" value="8"/>
</dbReference>
<dbReference type="SMART" id="SM00028">
    <property type="entry name" value="TPR"/>
    <property type="match status" value="29"/>
</dbReference>
<name>A0A3M6TGC2_POCDA</name>
<dbReference type="InterPro" id="IPR019734">
    <property type="entry name" value="TPR_rpt"/>
</dbReference>
<dbReference type="PROSITE" id="PS50005">
    <property type="entry name" value="TPR"/>
    <property type="match status" value="10"/>
</dbReference>
<dbReference type="InterPro" id="IPR011990">
    <property type="entry name" value="TPR-like_helical_dom_sf"/>
</dbReference>
<feature type="repeat" description="TPR" evidence="1">
    <location>
        <begin position="1355"/>
        <end position="1388"/>
    </location>
</feature>
<dbReference type="EMBL" id="RCHS01003631">
    <property type="protein sequence ID" value="RMX40443.1"/>
    <property type="molecule type" value="Genomic_DNA"/>
</dbReference>
<dbReference type="OrthoDB" id="626167at2759"/>
<dbReference type="InterPro" id="IPR024983">
    <property type="entry name" value="CHAT_dom"/>
</dbReference>
<dbReference type="PANTHER" id="PTHR10098">
    <property type="entry name" value="RAPSYN-RELATED"/>
    <property type="match status" value="1"/>
</dbReference>
<dbReference type="Pfam" id="PF12770">
    <property type="entry name" value="CHAT"/>
    <property type="match status" value="2"/>
</dbReference>
<organism evidence="3 4">
    <name type="scientific">Pocillopora damicornis</name>
    <name type="common">Cauliflower coral</name>
    <name type="synonym">Millepora damicornis</name>
    <dbReference type="NCBI Taxonomy" id="46731"/>
    <lineage>
        <taxon>Eukaryota</taxon>
        <taxon>Metazoa</taxon>
        <taxon>Cnidaria</taxon>
        <taxon>Anthozoa</taxon>
        <taxon>Hexacorallia</taxon>
        <taxon>Scleractinia</taxon>
        <taxon>Astrocoeniina</taxon>
        <taxon>Pocilloporidae</taxon>
        <taxon>Pocillopora</taxon>
    </lineage>
</organism>
<proteinExistence type="predicted"/>
<feature type="domain" description="CHAT" evidence="2">
    <location>
        <begin position="900"/>
        <end position="1158"/>
    </location>
</feature>
<feature type="repeat" description="TPR" evidence="1">
    <location>
        <begin position="404"/>
        <end position="437"/>
    </location>
</feature>
<reference evidence="3 4" key="1">
    <citation type="journal article" date="2018" name="Sci. Rep.">
        <title>Comparative analysis of the Pocillopora damicornis genome highlights role of immune system in coral evolution.</title>
        <authorList>
            <person name="Cunning R."/>
            <person name="Bay R.A."/>
            <person name="Gillette P."/>
            <person name="Baker A.C."/>
            <person name="Traylor-Knowles N."/>
        </authorList>
    </citation>
    <scope>NUCLEOTIDE SEQUENCE [LARGE SCALE GENOMIC DNA]</scope>
    <source>
        <strain evidence="3">RSMAS</strain>
        <tissue evidence="3">Whole animal</tissue>
    </source>
</reference>
<protein>
    <recommendedName>
        <fullName evidence="2">CHAT domain-containing protein</fullName>
    </recommendedName>
</protein>
<dbReference type="Pfam" id="PF13181">
    <property type="entry name" value="TPR_8"/>
    <property type="match status" value="3"/>
</dbReference>
<sequence>MSDAAEILKSVQFGLNVVIFLLNTDRGPQATELSNECAILLQNLDCGSQLDIFDVISNAYYGISGNTSAERYTKKLLYTFHHAGRLNFQLGDKYETQRRFVEAKQLFNSALIIMQTIGHKTEETMAHERLGTVCMSLSEMQQAKKHFEKALTMAIEIGDRRGEEASNGNLGSLFVSLGKYQKAKECHKKALAIAIEIGDREEEARINDSLGNVFFFLGKYQKAKEYHEKALAIAIEIGDKQEEGTSNGNLGNVFHSLGKYYKAKEYHKKALAIAIEIGDRLGEGTTAGSLGNVFHSLGKYKTAKEYHEKALAIAIEIGDRQGEARTTVNLGNVFDFLGELQKAKEYYEKALAIAIEIGDRQGEGTIYGTFGNVFKSLGEYQKAKEYYKKSLAIAIEIGDRQGEARTTVNLGVVFGSLDELQKAKEYYEKALAIAIEISDRHGEGIINENLGKLLYSLCKYPKAKECDEKALAIAIEIGDRQAEGTRNADLGIVFSSLGEYQKTKEYLEKALAIAIEIGDRYAEGTSNRGLGYVFYSLGKYQKAKEYYEKALAIKTEIGVTKGREYLSLGDVYFRLRKNRQAKEYFDKAIGISIASGDRILEANATVNLASVFASVNDNQKAKEYCVKALTISRECSDRDIDAGICLTIANIYRLLGECNKAEDCLEKAYSITNQTGYKMLEFKSLLSITLLKISQSEVVEAKEFLLQCIAKYEQIRTFLKGNSEFEISLLEVHGTFPYHLLTDLLCYIEKFREALYVEELARARVLAELMADKYSVESHLSADPQSWFGIENIVRRESDCVFLYISYRERHLLLWVLKTNGDTCFRKTDKVELDTLIDEQVCDVEGIFKKSAAGFGVLPTENCEDRSLDDNVTKSLHKESRANLRGEQTKDTERIHKLCYKWIVAPVADLLTEPEIIIVPDRFSYRVPFAALRDESAGKYLSEKYRIRIFPSLTTLRIIQECPADYHSLTDALVVGDPTVGEVHYNGRLTNFTPLRCARKEAEMVGRLLGVQPLLGSGATKQAVLKAIPSVSLIHLAAHGHPERGEIALSPQRTTNHTPQEEDYLLTMSEIQGVQVRAKLVVLSCCHSGRGLVKKEGILGIARAFLASGARSVLVASWAIEDEATEQLMNHFYEHLVRGESASESLHQAVQWLRSNEILKSVQIGLNVVIFLLNTDRGLQATELCNECTSLLQNLDCGSHLNISVVISNACYAMSGNANAELYTKRLLYTLHHAGRLTIQLGDKYKAQCGFVEAKQLYNSALIIMQTIGHKREEAMAHQRLGTVCISLSEMQKAKKHLEKAVIIAIETGDRQAEGKSKGNLGNMFYHLGKYQKAEECYKEALAIAIEIGHRQGESTSYGSLGDVFNSLGEYQKAKKYYKKALAIAIEIGDRCGEGTVNGKLGDVFHSFGKYEKAKECHKKALAIAIEIGHRQEEETINGNLGNVFNSLGEYQKAKEYYENALAIAMEIGNRKGEGTSIGNLGTVFNSLGEYQKAREYFEKSLAIAIEIGDRQGEGTVNGNLGDLFHSLGKYQKAKECHQKALAIAIEIGDRKGEETIYGNLGDMFSSLGEYQRAKECSEKALAIAVEIGDRRGEGKINGKLGNVFRSLSEYQKAKEYNEKALAIAIEIDDKQGEKVSNGNLGNVFMSLGEYQKARVYYDKALAIAIEIGERKGGLFLSLGNVYFKLRKNRQAKEYLDKAVGISIASGDRILGAYATASLAAVFASVNDCQKAKEHFEKALTISRECGCRKVEAIIYISLSNLYQSLGECSKAEDCIEKAYSISSQIGDKMLEFESLLSITQLKIWQSEVVEAKEYLLQCIAKYEQIRTFLKGNSEFKISLLEEHGTFPYHSLTNLLCYIEKFGDALYVEELGRARVLAELMADKYSVESHISADPQSWFGIENIVRRENDCVFLYIAYRERRVLLWVLRANGGTCFRKTDEVEVNTLIDEQVCDVEGIFKKSAAGFGVLPTANCEDRSLDDKVTTSLHKESRAHLRGGQTKDTERIHDLCYKWFVAPVADLLTEPEIIIVPDRFSYRVPFAALRDESAGKYLSEKYRIRIVPSLTTLRIIQECPADYHSLTDALVVGDPTVGEVHYNGRLTEITPLLCARKEAEMVGRLLGVQPFLIHLVAHGNAERGEIALSPQRTTNNTPEEEDYLLTMSEILGVQVRAKLVVLSCCHSGRGLVKKEGVLGIARAFLASGARSVLVASWALEDEATAKLMKHFYKHLVGGESASESPHQAVQWLRSNGYSKPSQWAPFVLMGDNVTFDFMNYKPIS</sequence>
<feature type="repeat" description="TPR" evidence="1">
    <location>
        <begin position="1315"/>
        <end position="1348"/>
    </location>
</feature>
<feature type="repeat" description="TPR" evidence="1">
    <location>
        <begin position="1435"/>
        <end position="1468"/>
    </location>
</feature>
<accession>A0A3M6TGC2</accession>
<dbReference type="Pfam" id="PF13424">
    <property type="entry name" value="TPR_12"/>
    <property type="match status" value="9"/>
</dbReference>
<keyword evidence="4" id="KW-1185">Reference proteome</keyword>
<dbReference type="Proteomes" id="UP000275408">
    <property type="component" value="Unassembled WGS sequence"/>
</dbReference>